<dbReference type="EC" id="2.7.7.19" evidence="2"/>
<evidence type="ECO:0000256" key="2">
    <source>
        <dbReference type="ARBA" id="ARBA00012388"/>
    </source>
</evidence>
<proteinExistence type="inferred from homology"/>
<comment type="caution">
    <text evidence="7">The sequence shown here is derived from an EMBL/GenBank/DDBJ whole genome shotgun (WGS) entry which is preliminary data.</text>
</comment>
<name>A0ABQ7I102_9MICR</name>
<evidence type="ECO:0000259" key="5">
    <source>
        <dbReference type="Pfam" id="PF03828"/>
    </source>
</evidence>
<dbReference type="Gene3D" id="3.30.460.10">
    <property type="entry name" value="Beta Polymerase, domain 2"/>
    <property type="match status" value="1"/>
</dbReference>
<keyword evidence="4" id="KW-0460">Magnesium</keyword>
<dbReference type="Pfam" id="PF22600">
    <property type="entry name" value="MTPAP-like_central"/>
    <property type="match status" value="1"/>
</dbReference>
<dbReference type="SUPFAM" id="SSF81631">
    <property type="entry name" value="PAP/OAS1 substrate-binding domain"/>
    <property type="match status" value="1"/>
</dbReference>
<protein>
    <recommendedName>
        <fullName evidence="2">polynucleotide adenylyltransferase</fullName>
        <ecNumber evidence="2">2.7.7.19</ecNumber>
    </recommendedName>
</protein>
<keyword evidence="3" id="KW-0479">Metal-binding</keyword>
<dbReference type="SUPFAM" id="SSF81301">
    <property type="entry name" value="Nucleotidyltransferase"/>
    <property type="match status" value="1"/>
</dbReference>
<evidence type="ECO:0000256" key="3">
    <source>
        <dbReference type="ARBA" id="ARBA00022723"/>
    </source>
</evidence>
<dbReference type="EMBL" id="SBIQ01000030">
    <property type="protein sequence ID" value="KAF7684090.1"/>
    <property type="molecule type" value="Genomic_DNA"/>
</dbReference>
<evidence type="ECO:0000259" key="6">
    <source>
        <dbReference type="Pfam" id="PF22600"/>
    </source>
</evidence>
<evidence type="ECO:0000256" key="1">
    <source>
        <dbReference type="ARBA" id="ARBA00008593"/>
    </source>
</evidence>
<dbReference type="InterPro" id="IPR043519">
    <property type="entry name" value="NT_sf"/>
</dbReference>
<dbReference type="PANTHER" id="PTHR23092">
    <property type="entry name" value="POLY(A) RNA POLYMERASE"/>
    <property type="match status" value="1"/>
</dbReference>
<reference evidence="7 8" key="1">
    <citation type="submission" date="2019-01" db="EMBL/GenBank/DDBJ databases">
        <title>Genomes sequencing and comparative genomics of infectious freshwater microsporidia, Cucumispora dikerogammari and Thelohania contejeani.</title>
        <authorList>
            <person name="Cormier A."/>
            <person name="Giraud I."/>
            <person name="Wattier R."/>
            <person name="Teixeira M."/>
            <person name="Grandjean F."/>
            <person name="Rigaud T."/>
            <person name="Cordaux R."/>
        </authorList>
    </citation>
    <scope>NUCLEOTIDE SEQUENCE [LARGE SCALE GENOMIC DNA]</scope>
    <source>
        <strain evidence="7">T1</strain>
        <tissue evidence="7">Spores</tissue>
    </source>
</reference>
<dbReference type="CDD" id="cd05402">
    <property type="entry name" value="NT_PAP_TUTase"/>
    <property type="match status" value="1"/>
</dbReference>
<evidence type="ECO:0000256" key="4">
    <source>
        <dbReference type="ARBA" id="ARBA00022842"/>
    </source>
</evidence>
<dbReference type="Pfam" id="PF03828">
    <property type="entry name" value="PAP_assoc"/>
    <property type="match status" value="1"/>
</dbReference>
<accession>A0ABQ7I102</accession>
<dbReference type="InterPro" id="IPR054708">
    <property type="entry name" value="MTPAP-like_central"/>
</dbReference>
<evidence type="ECO:0000313" key="8">
    <source>
        <dbReference type="Proteomes" id="UP001516464"/>
    </source>
</evidence>
<dbReference type="InterPro" id="IPR002058">
    <property type="entry name" value="PAP_assoc"/>
</dbReference>
<dbReference type="Gene3D" id="1.10.1410.10">
    <property type="match status" value="1"/>
</dbReference>
<dbReference type="PANTHER" id="PTHR23092:SF15">
    <property type="entry name" value="INACTIVE NON-CANONICAL POLY(A) RNA POLYMERASE PROTEIN TRF4-2-RELATED"/>
    <property type="match status" value="1"/>
</dbReference>
<evidence type="ECO:0000313" key="7">
    <source>
        <dbReference type="EMBL" id="KAF7684090.1"/>
    </source>
</evidence>
<feature type="domain" description="PAP-associated" evidence="5">
    <location>
        <begin position="237"/>
        <end position="286"/>
    </location>
</feature>
<sequence>MDDDFIGFKANQKKIQYNSFIPSYFIEPLHYNLKMNNPIKRLNAELHSMYRFLAPRPGEHELRTHAFNRITKLLQSHYPNYHFSSFGSTSVDLFLSTSDIDIIITPNTKYEEEDSSYINKILKEVKSILLSSGFVSSIIHLSKARVPIIKCVDRELGLKFDVSVDQQLGMEQVEFIQNEIHKRPVLKKFALLLKYFLKKRMLTETKRGGLCSYAQFLMILHFFEMHPVVPLIDPEEHLGVLFMDFFQFYGMDFPYRQTAISIRDACYKYNERGSILGIEDPVDESNDVGAGCTNMNIVRDVFQHAYKIMALVFREEINPNESLLSLWMKYDFEEEKLRKLRLEKYRNMKKKIYIR</sequence>
<organism evidence="7 8">
    <name type="scientific">Astathelohania contejeani</name>
    <dbReference type="NCBI Taxonomy" id="164912"/>
    <lineage>
        <taxon>Eukaryota</taxon>
        <taxon>Fungi</taxon>
        <taxon>Fungi incertae sedis</taxon>
        <taxon>Microsporidia</taxon>
        <taxon>Astathelohaniidae</taxon>
        <taxon>Astathelohania</taxon>
    </lineage>
</organism>
<feature type="domain" description="Poly(A) RNA polymerase mitochondrial-like central palm" evidence="6">
    <location>
        <begin position="42"/>
        <end position="176"/>
    </location>
</feature>
<comment type="similarity">
    <text evidence="1">Belongs to the DNA polymerase type-B-like family.</text>
</comment>
<gene>
    <name evidence="7" type="primary">Trf4-1</name>
    <name evidence="7" type="ORF">TCON_0721</name>
</gene>
<dbReference type="InterPro" id="IPR045862">
    <property type="entry name" value="Trf4-like"/>
</dbReference>
<keyword evidence="8" id="KW-1185">Reference proteome</keyword>
<dbReference type="Proteomes" id="UP001516464">
    <property type="component" value="Unassembled WGS sequence"/>
</dbReference>